<proteinExistence type="predicted"/>
<organism evidence="1 2">
    <name type="scientific">Dentiscutata heterogama</name>
    <dbReference type="NCBI Taxonomy" id="1316150"/>
    <lineage>
        <taxon>Eukaryota</taxon>
        <taxon>Fungi</taxon>
        <taxon>Fungi incertae sedis</taxon>
        <taxon>Mucoromycota</taxon>
        <taxon>Glomeromycotina</taxon>
        <taxon>Glomeromycetes</taxon>
        <taxon>Diversisporales</taxon>
        <taxon>Gigasporaceae</taxon>
        <taxon>Dentiscutata</taxon>
    </lineage>
</organism>
<comment type="caution">
    <text evidence="1">The sequence shown here is derived from an EMBL/GenBank/DDBJ whole genome shotgun (WGS) entry which is preliminary data.</text>
</comment>
<evidence type="ECO:0000313" key="1">
    <source>
        <dbReference type="EMBL" id="CAG8559899.1"/>
    </source>
</evidence>
<protein>
    <submittedName>
        <fullName evidence="1">47_t:CDS:1</fullName>
    </submittedName>
</protein>
<keyword evidence="2" id="KW-1185">Reference proteome</keyword>
<reference evidence="1" key="1">
    <citation type="submission" date="2021-06" db="EMBL/GenBank/DDBJ databases">
        <authorList>
            <person name="Kallberg Y."/>
            <person name="Tangrot J."/>
            <person name="Rosling A."/>
        </authorList>
    </citation>
    <scope>NUCLEOTIDE SEQUENCE</scope>
    <source>
        <strain evidence="1">IL203A</strain>
    </source>
</reference>
<evidence type="ECO:0000313" key="2">
    <source>
        <dbReference type="Proteomes" id="UP000789702"/>
    </source>
</evidence>
<accession>A0ACA9M198</accession>
<dbReference type="EMBL" id="CAJVPU010006342">
    <property type="protein sequence ID" value="CAG8559899.1"/>
    <property type="molecule type" value="Genomic_DNA"/>
</dbReference>
<dbReference type="Proteomes" id="UP000789702">
    <property type="component" value="Unassembled WGS sequence"/>
</dbReference>
<gene>
    <name evidence="1" type="ORF">DHETER_LOCUS5599</name>
</gene>
<name>A0ACA9M198_9GLOM</name>
<sequence length="475" mass="52715">MAYQNYETNYTVRSNDEFANNNTPNYVVNNDNNHIISYYDVSIKDSDNENVDIEKNSKKNQHEKVISKDAAKWYMNTKTILTAFKSNFLLIFLPPAIILKRFQFNSGLIFIFNFLAIIPLSKIMTVGIDDFSTRLPPAYGVVLHACAGNFVELVILGYALMDRNYSIVRSSLLGAILCNILLILGVVFLAGSWPKKHRDTKNTELSTQLWVSTSASTLALAVLALVTPAAFKIAAPEGTGIECDIQTISHATAIILLLVYAGLLVFQLKTHANEAINTDEHTKRVAQYFLIYDVFLVALSVTGITVCARYLVTSIEHLAHNYKVGNGFIGMVLIPLCVVSNFMEHYEAIKEASKDKVDTAVSLILNTSQIALLVGPLLVLIGWMTSRPLTLDFNVLEICVLACAVLIVNYLVADGKANWLEGYMLIMSYIMIAVAFFYLPNIPDLPENLNCSPWSRNLPPDSGINIEDLSISPTH</sequence>